<feature type="transmembrane region" description="Helical" evidence="8">
    <location>
        <begin position="366"/>
        <end position="386"/>
    </location>
</feature>
<feature type="transmembrane region" description="Helical" evidence="8">
    <location>
        <begin position="44"/>
        <end position="66"/>
    </location>
</feature>
<dbReference type="AlphaFoldDB" id="A0A7Y9DYL7"/>
<evidence type="ECO:0000256" key="7">
    <source>
        <dbReference type="PIRNR" id="PIRNR002744"/>
    </source>
</evidence>
<keyword evidence="4 8" id="KW-0812">Transmembrane</keyword>
<comment type="caution">
    <text evidence="9">The sequence shown here is derived from an EMBL/GenBank/DDBJ whole genome shotgun (WGS) entry which is preliminary data.</text>
</comment>
<feature type="transmembrane region" description="Helical" evidence="8">
    <location>
        <begin position="180"/>
        <end position="200"/>
    </location>
</feature>
<accession>A0A7Y9DYL7</accession>
<feature type="transmembrane region" description="Helical" evidence="8">
    <location>
        <begin position="437"/>
        <end position="460"/>
    </location>
</feature>
<dbReference type="GO" id="GO:0022857">
    <property type="term" value="F:transmembrane transporter activity"/>
    <property type="evidence" value="ECO:0007669"/>
    <property type="project" value="InterPro"/>
</dbReference>
<evidence type="ECO:0000256" key="4">
    <source>
        <dbReference type="ARBA" id="ARBA00022692"/>
    </source>
</evidence>
<dbReference type="PANTHER" id="PTHR31806:SF1">
    <property type="entry name" value="PURINE-CYTOSINE PERMEASE FCY2-RELATED"/>
    <property type="match status" value="1"/>
</dbReference>
<keyword evidence="10" id="KW-1185">Reference proteome</keyword>
<dbReference type="RefSeq" id="WP_179795471.1">
    <property type="nucleotide sequence ID" value="NZ_BAABHP010000020.1"/>
</dbReference>
<keyword evidence="5 8" id="KW-1133">Transmembrane helix</keyword>
<evidence type="ECO:0000256" key="5">
    <source>
        <dbReference type="ARBA" id="ARBA00022989"/>
    </source>
</evidence>
<dbReference type="PANTHER" id="PTHR31806">
    <property type="entry name" value="PURINE-CYTOSINE PERMEASE FCY2-RELATED"/>
    <property type="match status" value="1"/>
</dbReference>
<protein>
    <submittedName>
        <fullName evidence="9">Purine-cytosine permease-like protein</fullName>
    </submittedName>
</protein>
<dbReference type="InterPro" id="IPR001248">
    <property type="entry name" value="Pur-cyt_permease"/>
</dbReference>
<evidence type="ECO:0000313" key="10">
    <source>
        <dbReference type="Proteomes" id="UP000535890"/>
    </source>
</evidence>
<keyword evidence="6 7" id="KW-0472">Membrane</keyword>
<feature type="transmembrane region" description="Helical" evidence="8">
    <location>
        <begin position="407"/>
        <end position="425"/>
    </location>
</feature>
<feature type="transmembrane region" description="Helical" evidence="8">
    <location>
        <begin position="212"/>
        <end position="230"/>
    </location>
</feature>
<reference evidence="9 10" key="1">
    <citation type="submission" date="2020-07" db="EMBL/GenBank/DDBJ databases">
        <title>Sequencing the genomes of 1000 actinobacteria strains.</title>
        <authorList>
            <person name="Klenk H.-P."/>
        </authorList>
    </citation>
    <scope>NUCLEOTIDE SEQUENCE [LARGE SCALE GENOMIC DNA]</scope>
    <source>
        <strain evidence="9 10">DSM 45772</strain>
    </source>
</reference>
<gene>
    <name evidence="9" type="ORF">BJ983_004065</name>
</gene>
<feature type="transmembrane region" description="Helical" evidence="8">
    <location>
        <begin position="298"/>
        <end position="321"/>
    </location>
</feature>
<feature type="transmembrane region" description="Helical" evidence="8">
    <location>
        <begin position="72"/>
        <end position="93"/>
    </location>
</feature>
<keyword evidence="3 7" id="KW-0813">Transport</keyword>
<evidence type="ECO:0000256" key="3">
    <source>
        <dbReference type="ARBA" id="ARBA00022448"/>
    </source>
</evidence>
<dbReference type="GO" id="GO:0005886">
    <property type="term" value="C:plasma membrane"/>
    <property type="evidence" value="ECO:0007669"/>
    <property type="project" value="TreeGrafter"/>
</dbReference>
<evidence type="ECO:0000256" key="2">
    <source>
        <dbReference type="ARBA" id="ARBA00008974"/>
    </source>
</evidence>
<evidence type="ECO:0000256" key="8">
    <source>
        <dbReference type="SAM" id="Phobius"/>
    </source>
</evidence>
<dbReference type="PIRSF" id="PIRSF002744">
    <property type="entry name" value="Pur-cyt_permease"/>
    <property type="match status" value="1"/>
</dbReference>
<proteinExistence type="inferred from homology"/>
<dbReference type="Pfam" id="PF02133">
    <property type="entry name" value="Transp_cyt_pur"/>
    <property type="match status" value="1"/>
</dbReference>
<dbReference type="EMBL" id="JACCBN010000001">
    <property type="protein sequence ID" value="NYD37963.1"/>
    <property type="molecule type" value="Genomic_DNA"/>
</dbReference>
<evidence type="ECO:0000256" key="1">
    <source>
        <dbReference type="ARBA" id="ARBA00004141"/>
    </source>
</evidence>
<dbReference type="Proteomes" id="UP000535890">
    <property type="component" value="Unassembled WGS sequence"/>
</dbReference>
<sequence length="468" mass="48078">MTVTEEPADVVVREGVYGDKVVAVEPGGAEFIPLAERHGRPRQLFWTWCSPNLEFATIFVGVLAVGAFSLGFWGAFLGILVGTALGSLTHGLLSARGPAAGVPMMVLSRLGFGFTGNALPAGLNAVVGGIGWFAVNSVSGALALSTLTGMPGWVALLIVAAVQIGVALLGHNLIHGFEKLVLPVLAVVFAITSVVILTQVDTTFVPTGGQPAGTVAGFLLTVGATFGYAAGWNPYATDYTRYLPADASPRAVGWAAGLGVFVPCLVLETVGAASATIGGIGGGALDDPTGVFTGHLPGWLGALTLLCIAVGAIAANAINIYSGSMSFVALGIKLPLTLRRALAVGVFGVLGFVVALLGLADAGHAYEGFLLIIAYWIGPWLAVVFVDRWLRRGSGEQLLFDTSYRNHAGPIAMLAGIVVSIVLFANQTSFTGIVASAVPQVGDIAFEVGFLVSAAVYWALRRGATTEA</sequence>
<evidence type="ECO:0000256" key="6">
    <source>
        <dbReference type="ARBA" id="ARBA00023136"/>
    </source>
</evidence>
<feature type="transmembrane region" description="Helical" evidence="8">
    <location>
        <begin position="141"/>
        <end position="168"/>
    </location>
</feature>
<evidence type="ECO:0000313" key="9">
    <source>
        <dbReference type="EMBL" id="NYD37963.1"/>
    </source>
</evidence>
<organism evidence="9 10">
    <name type="scientific">Actinomycetospora corticicola</name>
    <dbReference type="NCBI Taxonomy" id="663602"/>
    <lineage>
        <taxon>Bacteria</taxon>
        <taxon>Bacillati</taxon>
        <taxon>Actinomycetota</taxon>
        <taxon>Actinomycetes</taxon>
        <taxon>Pseudonocardiales</taxon>
        <taxon>Pseudonocardiaceae</taxon>
        <taxon>Actinomycetospora</taxon>
    </lineage>
</organism>
<feature type="transmembrane region" description="Helical" evidence="8">
    <location>
        <begin position="114"/>
        <end position="135"/>
    </location>
</feature>
<dbReference type="Gene3D" id="1.10.4160.10">
    <property type="entry name" value="Hydantoin permease"/>
    <property type="match status" value="1"/>
</dbReference>
<dbReference type="InterPro" id="IPR026030">
    <property type="entry name" value="Pur-cyt_permease_Fcy2/21/22"/>
</dbReference>
<comment type="similarity">
    <text evidence="2 7">Belongs to the purine-cytosine permease (2.A.39) family.</text>
</comment>
<comment type="subcellular location">
    <subcellularLocation>
        <location evidence="1">Membrane</location>
        <topology evidence="1">Multi-pass membrane protein</topology>
    </subcellularLocation>
</comment>
<feature type="transmembrane region" description="Helical" evidence="8">
    <location>
        <begin position="251"/>
        <end position="278"/>
    </location>
</feature>
<feature type="transmembrane region" description="Helical" evidence="8">
    <location>
        <begin position="341"/>
        <end position="360"/>
    </location>
</feature>
<name>A0A7Y9DYL7_9PSEU</name>